<feature type="region of interest" description="Disordered" evidence="1">
    <location>
        <begin position="488"/>
        <end position="510"/>
    </location>
</feature>
<dbReference type="NCBIfam" id="TIGR01539">
    <property type="entry name" value="portal_lambda"/>
    <property type="match status" value="1"/>
</dbReference>
<evidence type="ECO:0000313" key="2">
    <source>
        <dbReference type="EMBL" id="GJD65167.1"/>
    </source>
</evidence>
<evidence type="ECO:0000313" key="3">
    <source>
        <dbReference type="Proteomes" id="UP001055286"/>
    </source>
</evidence>
<sequence>MSLSKRALKALAWVAPRAALARAQALGLVEDARAYDGAKTGRRGESFTDRNSSANVEIGAVLGRLRNRSRDLARNTPAGRRVLDIRTGHAIGTGIIAVPDNGSDRVDNAAKQEWDDWCPTADIEGILDFAGLQKSAHSAMLEGGDSVIRRVPRRLDGGQRVPLKLKVLEGDYIDAFRDRAVFEGHVSRLGVTLGDWDERTGYWLHPEHPGELTYRGTAYVSKWVPAGDVIHLFHPLRPGQVRGVPVFTPVLLNARDAADLFDAVLMKAKTEACLSLFVKTTGDQAASLGAVVKESGTARRLLERLAPGMIGYLNPGEDVVTVNPSSAGQFEPVYLAAQMAFAAGTGVTYDQLTGDLRQANYSSLRAGKIEGRRLTEQEQELILVPQMMRRVTGWFTDAAILSGALKPRKAGYRWKYIMPAVEPIDPLKDLQADILAVRSGRLSPQEFLGSWGQDWRKGLADTADFFRVLDALPGDLVLDIDPRRTSQLGVAQSPEGDGAAAAKPATAGAD</sequence>
<protein>
    <recommendedName>
        <fullName evidence="4">Phage portal protein</fullName>
    </recommendedName>
</protein>
<gene>
    <name evidence="2" type="ORF">MPEAHAMD_5354</name>
</gene>
<comment type="caution">
    <text evidence="2">The sequence shown here is derived from an EMBL/GenBank/DDBJ whole genome shotgun (WGS) entry which is preliminary data.</text>
</comment>
<evidence type="ECO:0008006" key="4">
    <source>
        <dbReference type="Google" id="ProtNLM"/>
    </source>
</evidence>
<accession>A0AA37M7G2</accession>
<reference evidence="2" key="1">
    <citation type="journal article" date="2016" name="Front. Microbiol.">
        <title>Genome Sequence of the Piezophilic, Mesophilic Sulfate-Reducing Bacterium Desulfovibrio indicus J2T.</title>
        <authorList>
            <person name="Cao J."/>
            <person name="Maignien L."/>
            <person name="Shao Z."/>
            <person name="Alain K."/>
            <person name="Jebbar M."/>
        </authorList>
    </citation>
    <scope>NUCLEOTIDE SEQUENCE</scope>
    <source>
        <strain evidence="2">JCM 32048</strain>
    </source>
</reference>
<keyword evidence="3" id="KW-1185">Reference proteome</keyword>
<dbReference type="InterPro" id="IPR006429">
    <property type="entry name" value="Phage_lambda_portal"/>
</dbReference>
<proteinExistence type="predicted"/>
<dbReference type="GO" id="GO:0005198">
    <property type="term" value="F:structural molecule activity"/>
    <property type="evidence" value="ECO:0007669"/>
    <property type="project" value="InterPro"/>
</dbReference>
<name>A0AA37M7G2_9HYPH</name>
<dbReference type="EMBL" id="BPQJ01000035">
    <property type="protein sequence ID" value="GJD65167.1"/>
    <property type="molecule type" value="Genomic_DNA"/>
</dbReference>
<dbReference type="AlphaFoldDB" id="A0AA37M7G2"/>
<dbReference type="RefSeq" id="WP_099906375.1">
    <property type="nucleotide sequence ID" value="NZ_BPQJ01000035.1"/>
</dbReference>
<reference evidence="2" key="2">
    <citation type="submission" date="2021-08" db="EMBL/GenBank/DDBJ databases">
        <authorList>
            <person name="Tani A."/>
            <person name="Ola A."/>
            <person name="Ogura Y."/>
            <person name="Katsura K."/>
            <person name="Hayashi T."/>
        </authorList>
    </citation>
    <scope>NUCLEOTIDE SEQUENCE</scope>
    <source>
        <strain evidence="2">JCM 32048</strain>
    </source>
</reference>
<dbReference type="Pfam" id="PF05136">
    <property type="entry name" value="Phage_portal_2"/>
    <property type="match status" value="1"/>
</dbReference>
<feature type="compositionally biased region" description="Low complexity" evidence="1">
    <location>
        <begin position="496"/>
        <end position="510"/>
    </location>
</feature>
<organism evidence="2 3">
    <name type="scientific">Methylobacterium frigidaeris</name>
    <dbReference type="NCBI Taxonomy" id="2038277"/>
    <lineage>
        <taxon>Bacteria</taxon>
        <taxon>Pseudomonadati</taxon>
        <taxon>Pseudomonadota</taxon>
        <taxon>Alphaproteobacteria</taxon>
        <taxon>Hyphomicrobiales</taxon>
        <taxon>Methylobacteriaceae</taxon>
        <taxon>Methylobacterium</taxon>
    </lineage>
</organism>
<dbReference type="Proteomes" id="UP001055286">
    <property type="component" value="Unassembled WGS sequence"/>
</dbReference>
<dbReference type="GO" id="GO:0019068">
    <property type="term" value="P:virion assembly"/>
    <property type="evidence" value="ECO:0007669"/>
    <property type="project" value="InterPro"/>
</dbReference>
<evidence type="ECO:0000256" key="1">
    <source>
        <dbReference type="SAM" id="MobiDB-lite"/>
    </source>
</evidence>